<dbReference type="RefSeq" id="WP_281447502.1">
    <property type="nucleotide sequence ID" value="NZ_JASBAO010000001.1"/>
</dbReference>
<evidence type="ECO:0000313" key="10">
    <source>
        <dbReference type="Proteomes" id="UP001431634"/>
    </source>
</evidence>
<evidence type="ECO:0000256" key="2">
    <source>
        <dbReference type="ARBA" id="ARBA00022642"/>
    </source>
</evidence>
<keyword evidence="3" id="KW-0479">Metal-binding</keyword>
<evidence type="ECO:0000256" key="1">
    <source>
        <dbReference type="ARBA" id="ARBA00006336"/>
    </source>
</evidence>
<evidence type="ECO:0000313" key="9">
    <source>
        <dbReference type="EMBL" id="MDI2090356.1"/>
    </source>
</evidence>
<protein>
    <recommendedName>
        <fullName evidence="6">nicotinamidase</fullName>
        <ecNumber evidence="6">3.5.1.19</ecNumber>
    </recommendedName>
    <alternativeName>
        <fullName evidence="7">Nicotinamide deamidase</fullName>
    </alternativeName>
</protein>
<dbReference type="CDD" id="cd01011">
    <property type="entry name" value="nicotinamidase"/>
    <property type="match status" value="1"/>
</dbReference>
<keyword evidence="4 9" id="KW-0378">Hydrolase</keyword>
<proteinExistence type="inferred from homology"/>
<evidence type="ECO:0000256" key="3">
    <source>
        <dbReference type="ARBA" id="ARBA00022723"/>
    </source>
</evidence>
<evidence type="ECO:0000256" key="6">
    <source>
        <dbReference type="ARBA" id="ARBA00039017"/>
    </source>
</evidence>
<keyword evidence="10" id="KW-1185">Reference proteome</keyword>
<dbReference type="EC" id="3.5.1.19" evidence="6"/>
<accession>A0ABT6Q0T3</accession>
<dbReference type="PANTHER" id="PTHR11080">
    <property type="entry name" value="PYRAZINAMIDASE/NICOTINAMIDASE"/>
    <property type="match status" value="1"/>
</dbReference>
<dbReference type="Proteomes" id="UP001431634">
    <property type="component" value="Unassembled WGS sequence"/>
</dbReference>
<dbReference type="InterPro" id="IPR000868">
    <property type="entry name" value="Isochorismatase-like_dom"/>
</dbReference>
<evidence type="ECO:0000259" key="8">
    <source>
        <dbReference type="Pfam" id="PF00857"/>
    </source>
</evidence>
<dbReference type="InterPro" id="IPR036380">
    <property type="entry name" value="Isochorismatase-like_sf"/>
</dbReference>
<evidence type="ECO:0000256" key="4">
    <source>
        <dbReference type="ARBA" id="ARBA00022801"/>
    </source>
</evidence>
<reference evidence="9" key="1">
    <citation type="submission" date="2023-05" db="EMBL/GenBank/DDBJ databases">
        <title>Whole genome sequence of Commensalibacter sp.</title>
        <authorList>
            <person name="Charoenyingcharoen P."/>
            <person name="Yukphan P."/>
        </authorList>
    </citation>
    <scope>NUCLEOTIDE SEQUENCE</scope>
    <source>
        <strain evidence="9">TBRC 16381</strain>
    </source>
</reference>
<comment type="caution">
    <text evidence="9">The sequence shown here is derived from an EMBL/GenBank/DDBJ whole genome shotgun (WGS) entry which is preliminary data.</text>
</comment>
<comment type="similarity">
    <text evidence="1">Belongs to the isochorismatase family.</text>
</comment>
<dbReference type="SUPFAM" id="SSF52499">
    <property type="entry name" value="Isochorismatase-like hydrolases"/>
    <property type="match status" value="1"/>
</dbReference>
<evidence type="ECO:0000256" key="5">
    <source>
        <dbReference type="ARBA" id="ARBA00037900"/>
    </source>
</evidence>
<gene>
    <name evidence="9" type="primary">pncA</name>
    <name evidence="9" type="ORF">QJV27_02985</name>
</gene>
<organism evidence="9 10">
    <name type="scientific">Commensalibacter oyaizuii</name>
    <dbReference type="NCBI Taxonomy" id="3043873"/>
    <lineage>
        <taxon>Bacteria</taxon>
        <taxon>Pseudomonadati</taxon>
        <taxon>Pseudomonadota</taxon>
        <taxon>Alphaproteobacteria</taxon>
        <taxon>Acetobacterales</taxon>
        <taxon>Acetobacteraceae</taxon>
    </lineage>
</organism>
<dbReference type="InterPro" id="IPR052347">
    <property type="entry name" value="Isochorismatase_Nicotinamidase"/>
</dbReference>
<dbReference type="Gene3D" id="3.40.50.850">
    <property type="entry name" value="Isochorismatase-like"/>
    <property type="match status" value="1"/>
</dbReference>
<sequence length="216" mass="24265">MTKLHINQQTDILAVIDVQNDFLPGGLLGVENGDQIIPVINNLLSSKFHRAFATQDWHPQDHISFKCNHPNHSNNKIILPYGKQRLWPTHAVQNTNGAALAPSLHQQYFQLIIRKGMHKNIDSYSAFYENDKKTSTGLMGWLQNLGITRIFLTGLAEDVCVAYSAKDAIKAGLKTFIISDATKPVASECEQTLNNDFRRDLVSFGATYLNSHQLLY</sequence>
<dbReference type="NCBIfam" id="NF008623">
    <property type="entry name" value="PRK11609.1"/>
    <property type="match status" value="1"/>
</dbReference>
<name>A0ABT6Q0T3_9PROT</name>
<dbReference type="Pfam" id="PF00857">
    <property type="entry name" value="Isochorismatase"/>
    <property type="match status" value="1"/>
</dbReference>
<feature type="domain" description="Isochorismatase-like" evidence="8">
    <location>
        <begin position="13"/>
        <end position="195"/>
    </location>
</feature>
<dbReference type="EMBL" id="JASBAO010000001">
    <property type="protein sequence ID" value="MDI2090356.1"/>
    <property type="molecule type" value="Genomic_DNA"/>
</dbReference>
<comment type="pathway">
    <text evidence="5">Cofactor biosynthesis; nicotinate biosynthesis; nicotinate from nicotinamide: step 1/1.</text>
</comment>
<dbReference type="GO" id="GO:0008936">
    <property type="term" value="F:nicotinamidase activity"/>
    <property type="evidence" value="ECO:0007669"/>
    <property type="project" value="UniProtKB-EC"/>
</dbReference>
<keyword evidence="2" id="KW-0662">Pyridine nucleotide biosynthesis</keyword>
<dbReference type="PANTHER" id="PTHR11080:SF2">
    <property type="entry name" value="LD05707P"/>
    <property type="match status" value="1"/>
</dbReference>
<evidence type="ECO:0000256" key="7">
    <source>
        <dbReference type="ARBA" id="ARBA00043224"/>
    </source>
</evidence>